<accession>A0ABU7Z1Z0</accession>
<keyword evidence="3" id="KW-0378">Hydrolase</keyword>
<name>A0ABU7Z1Z0_9GAMM</name>
<feature type="transmembrane region" description="Helical" evidence="1">
    <location>
        <begin position="27"/>
        <end position="47"/>
    </location>
</feature>
<evidence type="ECO:0000256" key="1">
    <source>
        <dbReference type="SAM" id="Phobius"/>
    </source>
</evidence>
<keyword evidence="1" id="KW-0812">Transmembrane</keyword>
<evidence type="ECO:0000259" key="2">
    <source>
        <dbReference type="Pfam" id="PF12708"/>
    </source>
</evidence>
<dbReference type="RefSeq" id="WP_332618381.1">
    <property type="nucleotide sequence ID" value="NZ_JAXGFP010000021.1"/>
</dbReference>
<evidence type="ECO:0000313" key="3">
    <source>
        <dbReference type="EMBL" id="MEG3185255.1"/>
    </source>
</evidence>
<feature type="domain" description="Rhamnogalacturonase A/B/Epimerase-like pectate lyase" evidence="2">
    <location>
        <begin position="59"/>
        <end position="102"/>
    </location>
</feature>
<comment type="caution">
    <text evidence="3">The sequence shown here is derived from an EMBL/GenBank/DDBJ whole genome shotgun (WGS) entry which is preliminary data.</text>
</comment>
<keyword evidence="1" id="KW-1133">Transmembrane helix</keyword>
<dbReference type="EMBL" id="JAXGFP010000021">
    <property type="protein sequence ID" value="MEG3185255.1"/>
    <property type="molecule type" value="Genomic_DNA"/>
</dbReference>
<organism evidence="3 4">
    <name type="scientific">Novilysobacter erysipheiresistens</name>
    <dbReference type="NCBI Taxonomy" id="1749332"/>
    <lineage>
        <taxon>Bacteria</taxon>
        <taxon>Pseudomonadati</taxon>
        <taxon>Pseudomonadota</taxon>
        <taxon>Gammaproteobacteria</taxon>
        <taxon>Lysobacterales</taxon>
        <taxon>Lysobacteraceae</taxon>
        <taxon>Novilysobacter</taxon>
    </lineage>
</organism>
<dbReference type="InterPro" id="IPR006311">
    <property type="entry name" value="TAT_signal"/>
</dbReference>
<dbReference type="InterPro" id="IPR012334">
    <property type="entry name" value="Pectin_lyas_fold"/>
</dbReference>
<dbReference type="GO" id="GO:0016787">
    <property type="term" value="F:hydrolase activity"/>
    <property type="evidence" value="ECO:0007669"/>
    <property type="project" value="UniProtKB-KW"/>
</dbReference>
<dbReference type="PROSITE" id="PS51318">
    <property type="entry name" value="TAT"/>
    <property type="match status" value="1"/>
</dbReference>
<protein>
    <submittedName>
        <fullName evidence="3">Glycosyl hydrolase family 28-related protein</fullName>
    </submittedName>
</protein>
<feature type="non-terminal residue" evidence="3">
    <location>
        <position position="110"/>
    </location>
</feature>
<reference evidence="3 4" key="1">
    <citation type="journal article" date="2016" name="Int. J. Syst. Evol. Microbiol.">
        <title>Lysobacter erysipheiresistens sp. nov., an antagonist of powdery mildew, isolated from tobacco-cultivated soil.</title>
        <authorList>
            <person name="Xie B."/>
            <person name="Li T."/>
            <person name="Lin X."/>
            <person name="Wang C.J."/>
            <person name="Chen Y.J."/>
            <person name="Liu W.J."/>
            <person name="Zhao Z.W."/>
        </authorList>
    </citation>
    <scope>NUCLEOTIDE SEQUENCE [LARGE SCALE GENOMIC DNA]</scope>
    <source>
        <strain evidence="3 4">RS-LYSO-3</strain>
    </source>
</reference>
<dbReference type="InterPro" id="IPR011050">
    <property type="entry name" value="Pectin_lyase_fold/virulence"/>
</dbReference>
<dbReference type="Proteomes" id="UP001355056">
    <property type="component" value="Unassembled WGS sequence"/>
</dbReference>
<dbReference type="Gene3D" id="2.160.20.10">
    <property type="entry name" value="Single-stranded right-handed beta-helix, Pectin lyase-like"/>
    <property type="match status" value="1"/>
</dbReference>
<evidence type="ECO:0000313" key="4">
    <source>
        <dbReference type="Proteomes" id="UP001355056"/>
    </source>
</evidence>
<keyword evidence="4" id="KW-1185">Reference proteome</keyword>
<sequence length="110" mass="11736">MNEQNQASQIVIDSNIAPRRQFLRNSLLLAVPVMMGGTAFSAVAAVYSPPNRARGSASINVRNHGARGNGRTDDTAAFQRAINALPSTGGTVVVPDGTYMIDAVRKVRLR</sequence>
<dbReference type="SUPFAM" id="SSF51126">
    <property type="entry name" value="Pectin lyase-like"/>
    <property type="match status" value="1"/>
</dbReference>
<proteinExistence type="predicted"/>
<dbReference type="Pfam" id="PF12708">
    <property type="entry name" value="Pect-lyase_RHGA_epim"/>
    <property type="match status" value="1"/>
</dbReference>
<dbReference type="InterPro" id="IPR024535">
    <property type="entry name" value="RHGA/B-epi-like_pectate_lyase"/>
</dbReference>
<keyword evidence="1" id="KW-0472">Membrane</keyword>
<gene>
    <name evidence="3" type="ORF">SNE34_14740</name>
</gene>